<dbReference type="InterPro" id="IPR016914">
    <property type="entry name" value="TrmL"/>
</dbReference>
<feature type="domain" description="tRNA/rRNA methyltransferase SpoU type" evidence="8">
    <location>
        <begin position="3"/>
        <end position="144"/>
    </location>
</feature>
<dbReference type="Pfam" id="PF00588">
    <property type="entry name" value="SpoU_methylase"/>
    <property type="match status" value="1"/>
</dbReference>
<evidence type="ECO:0000313" key="10">
    <source>
        <dbReference type="Proteomes" id="UP000232196"/>
    </source>
</evidence>
<evidence type="ECO:0000256" key="2">
    <source>
        <dbReference type="ARBA" id="ARBA00022603"/>
    </source>
</evidence>
<dbReference type="InterPro" id="IPR029028">
    <property type="entry name" value="Alpha/beta_knot_MTases"/>
</dbReference>
<dbReference type="AlphaFoldDB" id="A0A2M9XGN3"/>
<evidence type="ECO:0000256" key="6">
    <source>
        <dbReference type="HAMAP-Rule" id="MF_01885"/>
    </source>
</evidence>
<evidence type="ECO:0000313" key="9">
    <source>
        <dbReference type="EMBL" id="PJZ26814.1"/>
    </source>
</evidence>
<evidence type="ECO:0000256" key="1">
    <source>
        <dbReference type="ARBA" id="ARBA00022490"/>
    </source>
</evidence>
<feature type="binding site" evidence="6 7">
    <location>
        <position position="124"/>
    </location>
    <ligand>
        <name>S-adenosyl-L-methionine</name>
        <dbReference type="ChEBI" id="CHEBI:59789"/>
    </ligand>
</feature>
<dbReference type="Proteomes" id="UP000232196">
    <property type="component" value="Unassembled WGS sequence"/>
</dbReference>
<protein>
    <recommendedName>
        <fullName evidence="6">Putative tRNA (cytidine(34)-2'-O)-methyltransferase</fullName>
        <ecNumber evidence="6">2.1.1.207</ecNumber>
    </recommendedName>
    <alternativeName>
        <fullName evidence="6">tRNA (cytidine/uridine-2'-O-)-methyltransferase</fullName>
    </alternativeName>
</protein>
<keyword evidence="4 6" id="KW-0949">S-adenosyl-L-methionine</keyword>
<dbReference type="GO" id="GO:0002130">
    <property type="term" value="P:wobble position ribose methylation"/>
    <property type="evidence" value="ECO:0007669"/>
    <property type="project" value="TreeGrafter"/>
</dbReference>
<feature type="binding site" evidence="6 7">
    <location>
        <position position="80"/>
    </location>
    <ligand>
        <name>S-adenosyl-L-methionine</name>
        <dbReference type="ChEBI" id="CHEBI:59789"/>
    </ligand>
</feature>
<dbReference type="CDD" id="cd18094">
    <property type="entry name" value="SpoU-like_TrmL"/>
    <property type="match status" value="1"/>
</dbReference>
<comment type="caution">
    <text evidence="9">The sequence shown here is derived from an EMBL/GenBank/DDBJ whole genome shotgun (WGS) entry which is preliminary data.</text>
</comment>
<evidence type="ECO:0000256" key="3">
    <source>
        <dbReference type="ARBA" id="ARBA00022679"/>
    </source>
</evidence>
<accession>A0A2M9XGN3</accession>
<dbReference type="RefSeq" id="WP_100705610.1">
    <property type="nucleotide sequence ID" value="NZ_NPDL01000002.1"/>
</dbReference>
<keyword evidence="5 6" id="KW-0819">tRNA processing</keyword>
<dbReference type="GO" id="GO:0141102">
    <property type="term" value="F:tRNA (5-carboxymethylaminomethyluridine(34)-2'-O)-methyltransferase activity"/>
    <property type="evidence" value="ECO:0007669"/>
    <property type="project" value="RHEA"/>
</dbReference>
<name>A0A2M9XGN3_9LEPT</name>
<evidence type="ECO:0000259" key="8">
    <source>
        <dbReference type="Pfam" id="PF00588"/>
    </source>
</evidence>
<reference evidence="9 10" key="1">
    <citation type="submission" date="2017-07" db="EMBL/GenBank/DDBJ databases">
        <title>Leptospira spp. isolated from tropical soils.</title>
        <authorList>
            <person name="Thibeaux R."/>
            <person name="Iraola G."/>
            <person name="Ferres I."/>
            <person name="Bierque E."/>
            <person name="Girault D."/>
            <person name="Soupe-Gilbert M.-E."/>
            <person name="Picardeau M."/>
            <person name="Goarant C."/>
        </authorList>
    </citation>
    <scope>NUCLEOTIDE SEQUENCE [LARGE SCALE GENOMIC DNA]</scope>
    <source>
        <strain evidence="9 10">MCA1-C-A1</strain>
    </source>
</reference>
<evidence type="ECO:0000256" key="7">
    <source>
        <dbReference type="PIRSR" id="PIRSR029256-1"/>
    </source>
</evidence>
<proteinExistence type="inferred from homology"/>
<comment type="catalytic activity">
    <reaction evidence="6">
        <text>cytidine(34) in tRNA + S-adenosyl-L-methionine = 2'-O-methylcytidine(34) in tRNA + S-adenosyl-L-homocysteine + H(+)</text>
        <dbReference type="Rhea" id="RHEA:43084"/>
        <dbReference type="Rhea" id="RHEA-COMP:10331"/>
        <dbReference type="Rhea" id="RHEA-COMP:10332"/>
        <dbReference type="ChEBI" id="CHEBI:15378"/>
        <dbReference type="ChEBI" id="CHEBI:57856"/>
        <dbReference type="ChEBI" id="CHEBI:59789"/>
        <dbReference type="ChEBI" id="CHEBI:74495"/>
        <dbReference type="ChEBI" id="CHEBI:82748"/>
        <dbReference type="EC" id="2.1.1.207"/>
    </reaction>
</comment>
<dbReference type="OrthoDB" id="9789043at2"/>
<dbReference type="EMBL" id="NPDN01000002">
    <property type="protein sequence ID" value="PJZ26814.1"/>
    <property type="molecule type" value="Genomic_DNA"/>
</dbReference>
<dbReference type="PANTHER" id="PTHR42971">
    <property type="entry name" value="TRNA (CYTIDINE(34)-2'-O)-METHYLTRANSFERASE"/>
    <property type="match status" value="1"/>
</dbReference>
<dbReference type="GO" id="GO:0141098">
    <property type="term" value="F:tRNA (cytidine(34)-2'-O)-methyltransferase activity"/>
    <property type="evidence" value="ECO:0007669"/>
    <property type="project" value="RHEA"/>
</dbReference>
<dbReference type="HAMAP" id="MF_01885">
    <property type="entry name" value="tRNA_methyltr_TrmL"/>
    <property type="match status" value="1"/>
</dbReference>
<dbReference type="SUPFAM" id="SSF75217">
    <property type="entry name" value="alpha/beta knot"/>
    <property type="match status" value="1"/>
</dbReference>
<evidence type="ECO:0000256" key="5">
    <source>
        <dbReference type="ARBA" id="ARBA00022694"/>
    </source>
</evidence>
<evidence type="ECO:0000256" key="4">
    <source>
        <dbReference type="ARBA" id="ARBA00022691"/>
    </source>
</evidence>
<comment type="function">
    <text evidence="6">Could methylate the ribose at the nucleotide 34 wobble position in tRNA.</text>
</comment>
<keyword evidence="1 6" id="KW-0963">Cytoplasm</keyword>
<gene>
    <name evidence="9" type="ORF">CH357_04830</name>
</gene>
<dbReference type="InterPro" id="IPR001537">
    <property type="entry name" value="SpoU_MeTrfase"/>
</dbReference>
<dbReference type="PIRSF" id="PIRSF029256">
    <property type="entry name" value="SpoU_TrmH_prd"/>
    <property type="match status" value="1"/>
</dbReference>
<dbReference type="GO" id="GO:0005737">
    <property type="term" value="C:cytoplasm"/>
    <property type="evidence" value="ECO:0007669"/>
    <property type="project" value="UniProtKB-SubCell"/>
</dbReference>
<keyword evidence="3 6" id="KW-0808">Transferase</keyword>
<organism evidence="9 10">
    <name type="scientific">Leptospira hartskeerlii</name>
    <dbReference type="NCBI Taxonomy" id="2023177"/>
    <lineage>
        <taxon>Bacteria</taxon>
        <taxon>Pseudomonadati</taxon>
        <taxon>Spirochaetota</taxon>
        <taxon>Spirochaetia</taxon>
        <taxon>Leptospirales</taxon>
        <taxon>Leptospiraceae</taxon>
        <taxon>Leptospira</taxon>
    </lineage>
</organism>
<comment type="catalytic activity">
    <reaction evidence="6">
        <text>5-carboxymethylaminomethyluridine(34) in tRNA(Leu) + S-adenosyl-L-methionine = 5-carboxymethylaminomethyl-2'-O-methyluridine(34) in tRNA(Leu) + S-adenosyl-L-homocysteine + H(+)</text>
        <dbReference type="Rhea" id="RHEA:43088"/>
        <dbReference type="Rhea" id="RHEA-COMP:10333"/>
        <dbReference type="Rhea" id="RHEA-COMP:10334"/>
        <dbReference type="ChEBI" id="CHEBI:15378"/>
        <dbReference type="ChEBI" id="CHEBI:57856"/>
        <dbReference type="ChEBI" id="CHEBI:59789"/>
        <dbReference type="ChEBI" id="CHEBI:74508"/>
        <dbReference type="ChEBI" id="CHEBI:74511"/>
        <dbReference type="EC" id="2.1.1.207"/>
    </reaction>
</comment>
<comment type="caution">
    <text evidence="6">Lacks conserved residue(s) required for the propagation of feature annotation.</text>
</comment>
<dbReference type="PANTHER" id="PTHR42971:SF1">
    <property type="entry name" value="TRNA (CYTIDINE(34)-2'-O)-METHYLTRANSFERASE"/>
    <property type="match status" value="1"/>
</dbReference>
<feature type="binding site" evidence="6 7">
    <location>
        <position position="102"/>
    </location>
    <ligand>
        <name>S-adenosyl-L-methionine</name>
        <dbReference type="ChEBI" id="CHEBI:59789"/>
    </ligand>
</feature>
<dbReference type="InterPro" id="IPR029026">
    <property type="entry name" value="tRNA_m1G_MTases_N"/>
</dbReference>
<keyword evidence="2 6" id="KW-0489">Methyltransferase</keyword>
<sequence length="153" mass="17202">MALRIALYRPEIPPNTGNIARLCVALGAELHIVGEPAFELSEKAARRAGLDYWDKLKLTLHSGWEAFSKTLDTDSKLYLISTKGEVSYTTPKYGKNDVFLFGNETSGLPQEIFQSEIPNGILRIPMEEDCRCLNLSNAVAVIAYEALRQIRRW</sequence>
<dbReference type="Gene3D" id="3.40.1280.10">
    <property type="match status" value="1"/>
</dbReference>
<comment type="subcellular location">
    <subcellularLocation>
        <location evidence="6">Cytoplasm</location>
    </subcellularLocation>
</comment>
<comment type="similarity">
    <text evidence="6">Belongs to the class IV-like SAM-binding methyltransferase superfamily. RNA methyltransferase TrmH family. TrmL subfamily.</text>
</comment>
<dbReference type="EC" id="2.1.1.207" evidence="6"/>
<dbReference type="GO" id="GO:0003723">
    <property type="term" value="F:RNA binding"/>
    <property type="evidence" value="ECO:0007669"/>
    <property type="project" value="InterPro"/>
</dbReference>
<keyword evidence="10" id="KW-1185">Reference proteome</keyword>